<organism evidence="5 6">
    <name type="scientific">Candidatus Zymogenus saltonus</name>
    <dbReference type="NCBI Taxonomy" id="2844893"/>
    <lineage>
        <taxon>Bacteria</taxon>
        <taxon>Deltaproteobacteria</taxon>
        <taxon>Candidatus Zymogenia</taxon>
        <taxon>Candidatus Zymogeniales</taxon>
        <taxon>Candidatus Zymogenaceae</taxon>
        <taxon>Candidatus Zymogenus</taxon>
    </lineage>
</organism>
<keyword evidence="2 3" id="KW-0802">TPR repeat</keyword>
<dbReference type="SUPFAM" id="SSF48452">
    <property type="entry name" value="TPR-like"/>
    <property type="match status" value="1"/>
</dbReference>
<protein>
    <submittedName>
        <fullName evidence="5">Tetratricopeptide repeat protein</fullName>
    </submittedName>
</protein>
<comment type="caution">
    <text evidence="5">The sequence shown here is derived from an EMBL/GenBank/DDBJ whole genome shotgun (WGS) entry which is preliminary data.</text>
</comment>
<name>A0A9D8KJI5_9DELT</name>
<dbReference type="Proteomes" id="UP000809273">
    <property type="component" value="Unassembled WGS sequence"/>
</dbReference>
<evidence type="ECO:0000313" key="6">
    <source>
        <dbReference type="Proteomes" id="UP000809273"/>
    </source>
</evidence>
<dbReference type="InterPro" id="IPR011990">
    <property type="entry name" value="TPR-like_helical_dom_sf"/>
</dbReference>
<evidence type="ECO:0000313" key="5">
    <source>
        <dbReference type="EMBL" id="MBN1574662.1"/>
    </source>
</evidence>
<feature type="region of interest" description="Disordered" evidence="4">
    <location>
        <begin position="252"/>
        <end position="277"/>
    </location>
</feature>
<evidence type="ECO:0000256" key="4">
    <source>
        <dbReference type="SAM" id="MobiDB-lite"/>
    </source>
</evidence>
<dbReference type="SMART" id="SM00028">
    <property type="entry name" value="TPR"/>
    <property type="match status" value="6"/>
</dbReference>
<dbReference type="PROSITE" id="PS51257">
    <property type="entry name" value="PROKAR_LIPOPROTEIN"/>
    <property type="match status" value="1"/>
</dbReference>
<evidence type="ECO:0000256" key="3">
    <source>
        <dbReference type="PROSITE-ProRule" id="PRU00339"/>
    </source>
</evidence>
<keyword evidence="1" id="KW-0677">Repeat</keyword>
<dbReference type="AlphaFoldDB" id="A0A9D8KJI5"/>
<dbReference type="PANTHER" id="PTHR44858:SF1">
    <property type="entry name" value="UDP-N-ACETYLGLUCOSAMINE--PEPTIDE N-ACETYLGLUCOSAMINYLTRANSFERASE SPINDLY-RELATED"/>
    <property type="match status" value="1"/>
</dbReference>
<dbReference type="InterPro" id="IPR019734">
    <property type="entry name" value="TPR_rpt"/>
</dbReference>
<dbReference type="InterPro" id="IPR050498">
    <property type="entry name" value="Ycf3"/>
</dbReference>
<reference evidence="5" key="2">
    <citation type="submission" date="2021-01" db="EMBL/GenBank/DDBJ databases">
        <authorList>
            <person name="Hahn C.R."/>
            <person name="Youssef N.H."/>
            <person name="Elshahed M."/>
        </authorList>
    </citation>
    <scope>NUCLEOTIDE SEQUENCE</scope>
    <source>
        <strain evidence="5">Zod_Metabat.24</strain>
    </source>
</reference>
<evidence type="ECO:0000256" key="1">
    <source>
        <dbReference type="ARBA" id="ARBA00022737"/>
    </source>
</evidence>
<dbReference type="EMBL" id="JAFGIX010000086">
    <property type="protein sequence ID" value="MBN1574662.1"/>
    <property type="molecule type" value="Genomic_DNA"/>
</dbReference>
<dbReference type="Pfam" id="PF13181">
    <property type="entry name" value="TPR_8"/>
    <property type="match status" value="1"/>
</dbReference>
<proteinExistence type="predicted"/>
<gene>
    <name evidence="5" type="ORF">JW984_15805</name>
</gene>
<evidence type="ECO:0000256" key="2">
    <source>
        <dbReference type="ARBA" id="ARBA00022803"/>
    </source>
</evidence>
<dbReference type="Pfam" id="PF13414">
    <property type="entry name" value="TPR_11"/>
    <property type="match status" value="1"/>
</dbReference>
<dbReference type="Gene3D" id="1.25.40.10">
    <property type="entry name" value="Tetratricopeptide repeat domain"/>
    <property type="match status" value="2"/>
</dbReference>
<dbReference type="Pfam" id="PF13174">
    <property type="entry name" value="TPR_6"/>
    <property type="match status" value="1"/>
</dbReference>
<feature type="compositionally biased region" description="Basic and acidic residues" evidence="4">
    <location>
        <begin position="263"/>
        <end position="277"/>
    </location>
</feature>
<sequence>MKKSLKKLFYTAFIPFIALIVVSCVTPFRVGEPDTTAVDEDKINEAKRHYSLGVIAYESKNYDEALINLNRSLDLYGGDTEGEAKVRLKRAQVYSKQGNLDLATADIKRVIALSYNLPEAHYENAVIYYKKGDTEGALKELETATTIDERYAPAYNLKGIIYKSTGKLELALEEYGKAIINDDTFAQSYFNRALVYFEQKNYTSALTDFSSAISKYSEGQKEYMAYAYCKRAEVFMMLGNPKMAERDRDKANKLHPGLCGEGINREPDWGKGEFRSD</sequence>
<feature type="repeat" description="TPR" evidence="3">
    <location>
        <begin position="186"/>
        <end position="219"/>
    </location>
</feature>
<dbReference type="PANTHER" id="PTHR44858">
    <property type="entry name" value="TETRATRICOPEPTIDE REPEAT PROTEIN 6"/>
    <property type="match status" value="1"/>
</dbReference>
<accession>A0A9D8KJI5</accession>
<dbReference type="PROSITE" id="PS50005">
    <property type="entry name" value="TPR"/>
    <property type="match status" value="1"/>
</dbReference>
<reference evidence="5" key="1">
    <citation type="journal article" date="2021" name="Environ. Microbiol.">
        <title>Genomic characterization of three novel Desulfobacterota classes expand the metabolic and phylogenetic diversity of the phylum.</title>
        <authorList>
            <person name="Murphy C.L."/>
            <person name="Biggerstaff J."/>
            <person name="Eichhorn A."/>
            <person name="Ewing E."/>
            <person name="Shahan R."/>
            <person name="Soriano D."/>
            <person name="Stewart S."/>
            <person name="VanMol K."/>
            <person name="Walker R."/>
            <person name="Walters P."/>
            <person name="Elshahed M.S."/>
            <person name="Youssef N.H."/>
        </authorList>
    </citation>
    <scope>NUCLEOTIDE SEQUENCE</scope>
    <source>
        <strain evidence="5">Zod_Metabat.24</strain>
    </source>
</reference>